<evidence type="ECO:0000313" key="2">
    <source>
        <dbReference type="EMBL" id="KNC75798.1"/>
    </source>
</evidence>
<dbReference type="AlphaFoldDB" id="A0A0L0FID4"/>
<dbReference type="Proteomes" id="UP000054560">
    <property type="component" value="Unassembled WGS sequence"/>
</dbReference>
<dbReference type="RefSeq" id="XP_014149700.1">
    <property type="nucleotide sequence ID" value="XM_014294225.1"/>
</dbReference>
<name>A0A0L0FID4_9EUKA</name>
<accession>A0A0L0FID4</accession>
<sequence>MSNSIQQPTPGEVNISRGILSGDTTPNALKRQHKDYISSIAQADSTHTLLARRVSTNLLNGKVVGSGMGRGIGPTSAMNKKGAGLESRYISSRLQQTNSVPTNFEHVVHQKVTPNTGFRGVKVQDSKLRDTSQGGVYCDISPGTQRSSHIHAADEMDELKRNTPGNIDTITNIHIDKNKATSSGGVGDTRPAPVGRKLSQLHDLAQVGGARVIASGIVPENQSNALYNGDKLPMTPNDTAARTTTAGQSEEEREQDMKSSYAQTSDRTQLTDKLYMPQDMKQPHKPLQRLKYPSAPIFAVSSGDSLTGVSIAGDARMLGNVHSNSSIGADTQTSSIEGVESWDNEIDLAALLPSLSIENSSSSKHTAAMNIQFKSPNRKTLEADSTSLCDKSYLSPTVPRSRSPSLSSDPVVSFIRPSKVASSLPTHSYMENAKLCLTGCSTEHSHTHQKMTGAVRNVTFSMFDQVYE</sequence>
<dbReference type="GeneID" id="25912188"/>
<organism evidence="2 3">
    <name type="scientific">Sphaeroforma arctica JP610</name>
    <dbReference type="NCBI Taxonomy" id="667725"/>
    <lineage>
        <taxon>Eukaryota</taxon>
        <taxon>Ichthyosporea</taxon>
        <taxon>Ichthyophonida</taxon>
        <taxon>Sphaeroforma</taxon>
    </lineage>
</organism>
<protein>
    <submittedName>
        <fullName evidence="2">Uncharacterized protein</fullName>
    </submittedName>
</protein>
<reference evidence="2 3" key="1">
    <citation type="submission" date="2011-02" db="EMBL/GenBank/DDBJ databases">
        <title>The Genome Sequence of Sphaeroforma arctica JP610.</title>
        <authorList>
            <consortium name="The Broad Institute Genome Sequencing Platform"/>
            <person name="Russ C."/>
            <person name="Cuomo C."/>
            <person name="Young S.K."/>
            <person name="Zeng Q."/>
            <person name="Gargeya S."/>
            <person name="Alvarado L."/>
            <person name="Berlin A."/>
            <person name="Chapman S.B."/>
            <person name="Chen Z."/>
            <person name="Freedman E."/>
            <person name="Gellesch M."/>
            <person name="Goldberg J."/>
            <person name="Griggs A."/>
            <person name="Gujja S."/>
            <person name="Heilman E."/>
            <person name="Heiman D."/>
            <person name="Howarth C."/>
            <person name="Mehta T."/>
            <person name="Neiman D."/>
            <person name="Pearson M."/>
            <person name="Roberts A."/>
            <person name="Saif S."/>
            <person name="Shea T."/>
            <person name="Shenoy N."/>
            <person name="Sisk P."/>
            <person name="Stolte C."/>
            <person name="Sykes S."/>
            <person name="White J."/>
            <person name="Yandava C."/>
            <person name="Burger G."/>
            <person name="Gray M.W."/>
            <person name="Holland P.W.H."/>
            <person name="King N."/>
            <person name="Lang F.B.F."/>
            <person name="Roger A.J."/>
            <person name="Ruiz-Trillo I."/>
            <person name="Haas B."/>
            <person name="Nusbaum C."/>
            <person name="Birren B."/>
        </authorList>
    </citation>
    <scope>NUCLEOTIDE SEQUENCE [LARGE SCALE GENOMIC DNA]</scope>
    <source>
        <strain evidence="2 3">JP610</strain>
    </source>
</reference>
<feature type="region of interest" description="Disordered" evidence="1">
    <location>
        <begin position="1"/>
        <end position="27"/>
    </location>
</feature>
<dbReference type="EMBL" id="KQ243416">
    <property type="protein sequence ID" value="KNC75798.1"/>
    <property type="molecule type" value="Genomic_DNA"/>
</dbReference>
<keyword evidence="3" id="KW-1185">Reference proteome</keyword>
<gene>
    <name evidence="2" type="ORF">SARC_11684</name>
</gene>
<proteinExistence type="predicted"/>
<evidence type="ECO:0000313" key="3">
    <source>
        <dbReference type="Proteomes" id="UP000054560"/>
    </source>
</evidence>
<feature type="region of interest" description="Disordered" evidence="1">
    <location>
        <begin position="227"/>
        <end position="266"/>
    </location>
</feature>
<feature type="non-terminal residue" evidence="2">
    <location>
        <position position="468"/>
    </location>
</feature>
<feature type="compositionally biased region" description="Polar residues" evidence="1">
    <location>
        <begin position="236"/>
        <end position="248"/>
    </location>
</feature>
<evidence type="ECO:0000256" key="1">
    <source>
        <dbReference type="SAM" id="MobiDB-lite"/>
    </source>
</evidence>